<evidence type="ECO:0000313" key="1">
    <source>
        <dbReference type="EMBL" id="RXH96061.1"/>
    </source>
</evidence>
<dbReference type="EMBL" id="RDQH01000332">
    <property type="protein sequence ID" value="RXH96061.1"/>
    <property type="molecule type" value="Genomic_DNA"/>
</dbReference>
<name>A0A498JS34_MALDO</name>
<accession>A0A498JS34</accession>
<dbReference type="AlphaFoldDB" id="A0A498JS34"/>
<comment type="caution">
    <text evidence="1">The sequence shown here is derived from an EMBL/GenBank/DDBJ whole genome shotgun (WGS) entry which is preliminary data.</text>
</comment>
<dbReference type="Proteomes" id="UP000290289">
    <property type="component" value="Chromosome 6"/>
</dbReference>
<sequence length="162" mass="18557">MTKNAKKTSCKCPIVGIRRGARELHYTTIYNDGSGASDAHEYLYLRFFDKIRAKNIDTADYKITNIQYFLSLGCTMDPSVHMLEIISVLYLMFAQICDLREDILSFVSPRGHPFLCLMQTTNMNFFFPTKPTLRFELGLNPWGVYYEINGSNTCIVADCVVH</sequence>
<evidence type="ECO:0000313" key="2">
    <source>
        <dbReference type="Proteomes" id="UP000290289"/>
    </source>
</evidence>
<organism evidence="1 2">
    <name type="scientific">Malus domestica</name>
    <name type="common">Apple</name>
    <name type="synonym">Pyrus malus</name>
    <dbReference type="NCBI Taxonomy" id="3750"/>
    <lineage>
        <taxon>Eukaryota</taxon>
        <taxon>Viridiplantae</taxon>
        <taxon>Streptophyta</taxon>
        <taxon>Embryophyta</taxon>
        <taxon>Tracheophyta</taxon>
        <taxon>Spermatophyta</taxon>
        <taxon>Magnoliopsida</taxon>
        <taxon>eudicotyledons</taxon>
        <taxon>Gunneridae</taxon>
        <taxon>Pentapetalae</taxon>
        <taxon>rosids</taxon>
        <taxon>fabids</taxon>
        <taxon>Rosales</taxon>
        <taxon>Rosaceae</taxon>
        <taxon>Amygdaloideae</taxon>
        <taxon>Maleae</taxon>
        <taxon>Malus</taxon>
    </lineage>
</organism>
<gene>
    <name evidence="1" type="ORF">DVH24_008561</name>
</gene>
<protein>
    <submittedName>
        <fullName evidence="1">Uncharacterized protein</fullName>
    </submittedName>
</protein>
<proteinExistence type="predicted"/>
<reference evidence="1 2" key="1">
    <citation type="submission" date="2018-10" db="EMBL/GenBank/DDBJ databases">
        <title>A high-quality apple genome assembly.</title>
        <authorList>
            <person name="Hu J."/>
        </authorList>
    </citation>
    <scope>NUCLEOTIDE SEQUENCE [LARGE SCALE GENOMIC DNA]</scope>
    <source>
        <strain evidence="2">cv. HFTH1</strain>
        <tissue evidence="1">Young leaf</tissue>
    </source>
</reference>
<keyword evidence="2" id="KW-1185">Reference proteome</keyword>